<dbReference type="EMBL" id="BLAX01000001">
    <property type="protein sequence ID" value="GET34560.1"/>
    <property type="molecule type" value="Genomic_DNA"/>
</dbReference>
<dbReference type="CDD" id="cd07505">
    <property type="entry name" value="HAD_BPGM-like"/>
    <property type="match status" value="1"/>
</dbReference>
<keyword evidence="7" id="KW-1185">Reference proteome</keyword>
<dbReference type="SFLD" id="SFLDG01135">
    <property type="entry name" value="C1.5.6:_HAD__Beta-PGM__Phospha"/>
    <property type="match status" value="1"/>
</dbReference>
<dbReference type="NCBIfam" id="TIGR01509">
    <property type="entry name" value="HAD-SF-IA-v3"/>
    <property type="match status" value="1"/>
</dbReference>
<dbReference type="OrthoDB" id="9797743at2"/>
<dbReference type="Proteomes" id="UP000391834">
    <property type="component" value="Unassembled WGS sequence"/>
</dbReference>
<dbReference type="InterPro" id="IPR051600">
    <property type="entry name" value="Beta-PGM-like"/>
</dbReference>
<proteinExistence type="inferred from homology"/>
<gene>
    <name evidence="6" type="ORF">PbJCM13498_34230</name>
</gene>
<evidence type="ECO:0000256" key="4">
    <source>
        <dbReference type="ARBA" id="ARBA00022842"/>
    </source>
</evidence>
<dbReference type="RefSeq" id="WP_081782547.1">
    <property type="nucleotide sequence ID" value="NZ_BLAX01000001.1"/>
</dbReference>
<sequence length="223" mass="25757">MMKNGGVIFDFNGTLFWDSAYQETSWDKYLETHNVNLTMAQKKEYIHGRNGKDTLEFLFKRKLDESEVEQYTEEKERIYRSECLQHEMKLAPGATKLLNYLKAHEIPMAIATASGKTNVDFFIEKLNLLDYFAEEHIIYNDGKIKGKPHPDIFEKAINKLGVKNSQSIIFEDSFSGIQAAMNSNVGNVIIVNSTNENYSEFNFPVIEHFDEFDRNLLVGCMKQ</sequence>
<keyword evidence="3" id="KW-0479">Metal-binding</keyword>
<dbReference type="Pfam" id="PF13419">
    <property type="entry name" value="HAD_2"/>
    <property type="match status" value="1"/>
</dbReference>
<evidence type="ECO:0000256" key="2">
    <source>
        <dbReference type="ARBA" id="ARBA00006171"/>
    </source>
</evidence>
<keyword evidence="4" id="KW-0460">Magnesium</keyword>
<dbReference type="SUPFAM" id="SSF56784">
    <property type="entry name" value="HAD-like"/>
    <property type="match status" value="1"/>
</dbReference>
<dbReference type="AlphaFoldDB" id="A0A5M4B343"/>
<comment type="caution">
    <text evidence="6">The sequence shown here is derived from an EMBL/GenBank/DDBJ whole genome shotgun (WGS) entry which is preliminary data.</text>
</comment>
<evidence type="ECO:0000256" key="5">
    <source>
        <dbReference type="ARBA" id="ARBA00023277"/>
    </source>
</evidence>
<dbReference type="GO" id="GO:0003824">
    <property type="term" value="F:catalytic activity"/>
    <property type="evidence" value="ECO:0007669"/>
    <property type="project" value="UniProtKB-ARBA"/>
</dbReference>
<dbReference type="Gene3D" id="1.10.150.240">
    <property type="entry name" value="Putative phosphatase, domain 2"/>
    <property type="match status" value="1"/>
</dbReference>
<protein>
    <submittedName>
        <fullName evidence="6">Haloacid dehalogenase</fullName>
    </submittedName>
</protein>
<evidence type="ECO:0000313" key="6">
    <source>
        <dbReference type="EMBL" id="GET34560.1"/>
    </source>
</evidence>
<name>A0A5M4B343_9BACT</name>
<reference evidence="6 7" key="1">
    <citation type="submission" date="2019-10" db="EMBL/GenBank/DDBJ databases">
        <title>Prolixibacter strains distinguished by the presence of nitrate reductase genes were adept at nitrate-dependent anaerobic corrosion of metallic iron and carbon steel.</title>
        <authorList>
            <person name="Iino T."/>
            <person name="Shono N."/>
            <person name="Ito K."/>
            <person name="Nakamura R."/>
            <person name="Sueoka K."/>
            <person name="Harayama S."/>
            <person name="Ohkuma M."/>
        </authorList>
    </citation>
    <scope>NUCLEOTIDE SEQUENCE [LARGE SCALE GENOMIC DNA]</scope>
    <source>
        <strain evidence="6 7">JCM 13498</strain>
    </source>
</reference>
<dbReference type="GO" id="GO:0046872">
    <property type="term" value="F:metal ion binding"/>
    <property type="evidence" value="ECO:0007669"/>
    <property type="project" value="UniProtKB-KW"/>
</dbReference>
<evidence type="ECO:0000256" key="3">
    <source>
        <dbReference type="ARBA" id="ARBA00022723"/>
    </source>
</evidence>
<evidence type="ECO:0000313" key="7">
    <source>
        <dbReference type="Proteomes" id="UP000391834"/>
    </source>
</evidence>
<dbReference type="InterPro" id="IPR036412">
    <property type="entry name" value="HAD-like_sf"/>
</dbReference>
<dbReference type="InterPro" id="IPR023198">
    <property type="entry name" value="PGP-like_dom2"/>
</dbReference>
<comment type="cofactor">
    <cofactor evidence="1">
        <name>Mg(2+)</name>
        <dbReference type="ChEBI" id="CHEBI:18420"/>
    </cofactor>
</comment>
<dbReference type="SFLD" id="SFLDG01129">
    <property type="entry name" value="C1.5:_HAD__Beta-PGM__Phosphata"/>
    <property type="match status" value="1"/>
</dbReference>
<dbReference type="Gene3D" id="3.40.50.1000">
    <property type="entry name" value="HAD superfamily/HAD-like"/>
    <property type="match status" value="1"/>
</dbReference>
<organism evidence="6 7">
    <name type="scientific">Prolixibacter bellariivorans</name>
    <dbReference type="NCBI Taxonomy" id="314319"/>
    <lineage>
        <taxon>Bacteria</taxon>
        <taxon>Pseudomonadati</taxon>
        <taxon>Bacteroidota</taxon>
        <taxon>Bacteroidia</taxon>
        <taxon>Marinilabiliales</taxon>
        <taxon>Prolixibacteraceae</taxon>
        <taxon>Prolixibacter</taxon>
    </lineage>
</organism>
<keyword evidence="5" id="KW-0119">Carbohydrate metabolism</keyword>
<dbReference type="PANTHER" id="PTHR46193:SF18">
    <property type="entry name" value="HEXITOL PHOSPHATASE B"/>
    <property type="match status" value="1"/>
</dbReference>
<evidence type="ECO:0000256" key="1">
    <source>
        <dbReference type="ARBA" id="ARBA00001946"/>
    </source>
</evidence>
<dbReference type="InterPro" id="IPR023214">
    <property type="entry name" value="HAD_sf"/>
</dbReference>
<comment type="similarity">
    <text evidence="2">Belongs to the HAD-like hydrolase superfamily. CbbY/CbbZ/Gph/YieH family.</text>
</comment>
<dbReference type="InterPro" id="IPR041492">
    <property type="entry name" value="HAD_2"/>
</dbReference>
<dbReference type="SFLD" id="SFLDS00003">
    <property type="entry name" value="Haloacid_Dehalogenase"/>
    <property type="match status" value="1"/>
</dbReference>
<dbReference type="PANTHER" id="PTHR46193">
    <property type="entry name" value="6-PHOSPHOGLUCONATE PHOSPHATASE"/>
    <property type="match status" value="1"/>
</dbReference>
<dbReference type="InterPro" id="IPR006439">
    <property type="entry name" value="HAD-SF_hydro_IA"/>
</dbReference>
<accession>A0A5M4B343</accession>